<evidence type="ECO:0000256" key="1">
    <source>
        <dbReference type="SAM" id="Coils"/>
    </source>
</evidence>
<keyword evidence="3" id="KW-1185">Reference proteome</keyword>
<sequence length="91" mass="9813">MEHAASVARLVELLGHGQGAEAALEAVMEAIEADYERLLQQRDAAEASELAEMAALEEIPQLPRATEEEDQLTLEAAGRFCDDTAALVNFS</sequence>
<dbReference type="AlphaFoldDB" id="A0A0D3HUD4"/>
<proteinExistence type="predicted"/>
<reference evidence="2" key="2">
    <citation type="submission" date="2015-03" db="UniProtKB">
        <authorList>
            <consortium name="EnsemblPlants"/>
        </authorList>
    </citation>
    <scope>IDENTIFICATION</scope>
</reference>
<evidence type="ECO:0000313" key="3">
    <source>
        <dbReference type="Proteomes" id="UP000026960"/>
    </source>
</evidence>
<dbReference type="HOGENOM" id="CLU_2430672_0_0_1"/>
<dbReference type="PaxDb" id="65489-OBART12G11730.1"/>
<organism evidence="2">
    <name type="scientific">Oryza barthii</name>
    <dbReference type="NCBI Taxonomy" id="65489"/>
    <lineage>
        <taxon>Eukaryota</taxon>
        <taxon>Viridiplantae</taxon>
        <taxon>Streptophyta</taxon>
        <taxon>Embryophyta</taxon>
        <taxon>Tracheophyta</taxon>
        <taxon>Spermatophyta</taxon>
        <taxon>Magnoliopsida</taxon>
        <taxon>Liliopsida</taxon>
        <taxon>Poales</taxon>
        <taxon>Poaceae</taxon>
        <taxon>BOP clade</taxon>
        <taxon>Oryzoideae</taxon>
        <taxon>Oryzeae</taxon>
        <taxon>Oryzinae</taxon>
        <taxon>Oryza</taxon>
    </lineage>
</organism>
<evidence type="ECO:0000313" key="2">
    <source>
        <dbReference type="EnsemblPlants" id="OBART12G11730.1"/>
    </source>
</evidence>
<dbReference type="EnsemblPlants" id="OBART12G11730.1">
    <property type="protein sequence ID" value="OBART12G11730.1"/>
    <property type="gene ID" value="OBART12G11730"/>
</dbReference>
<keyword evidence="1" id="KW-0175">Coiled coil</keyword>
<feature type="coiled-coil region" evidence="1">
    <location>
        <begin position="21"/>
        <end position="48"/>
    </location>
</feature>
<reference evidence="2" key="1">
    <citation type="journal article" date="2009" name="Rice">
        <title>De Novo Next Generation Sequencing of Plant Genomes.</title>
        <authorList>
            <person name="Rounsley S."/>
            <person name="Marri P.R."/>
            <person name="Yu Y."/>
            <person name="He R."/>
            <person name="Sisneros N."/>
            <person name="Goicoechea J.L."/>
            <person name="Lee S.J."/>
            <person name="Angelova A."/>
            <person name="Kudrna D."/>
            <person name="Luo M."/>
            <person name="Affourtit J."/>
            <person name="Desany B."/>
            <person name="Knight J."/>
            <person name="Niazi F."/>
            <person name="Egholm M."/>
            <person name="Wing R.A."/>
        </authorList>
    </citation>
    <scope>NUCLEOTIDE SEQUENCE [LARGE SCALE GENOMIC DNA]</scope>
    <source>
        <strain evidence="2">cv. IRGC 105608</strain>
    </source>
</reference>
<accession>A0A0D3HUD4</accession>
<dbReference type="Gramene" id="OBART12G11730.1">
    <property type="protein sequence ID" value="OBART12G11730.1"/>
    <property type="gene ID" value="OBART12G11730"/>
</dbReference>
<protein>
    <submittedName>
        <fullName evidence="2">Uncharacterized protein</fullName>
    </submittedName>
</protein>
<dbReference type="Proteomes" id="UP000026960">
    <property type="component" value="Chromosome 12"/>
</dbReference>
<name>A0A0D3HUD4_9ORYZ</name>